<name>A0A1Y2MFQ7_EPING</name>
<evidence type="ECO:0000256" key="1">
    <source>
        <dbReference type="SAM" id="MobiDB-lite"/>
    </source>
</evidence>
<feature type="region of interest" description="Disordered" evidence="1">
    <location>
        <begin position="27"/>
        <end position="55"/>
    </location>
</feature>
<evidence type="ECO:0000313" key="2">
    <source>
        <dbReference type="EMBL" id="OSS54761.1"/>
    </source>
</evidence>
<sequence>MIVLRLQNTMLRITQLGRIQKICQYEDRDDSERSNIQQPVTTDRPPRPLVGSELDIRRQRYREGTKHQSLVWWDEHVSRASKWSEEKRLQVSDRFSKLMNFPSLDA</sequence>
<keyword evidence="3" id="KW-1185">Reference proteome</keyword>
<evidence type="ECO:0000313" key="3">
    <source>
        <dbReference type="Proteomes" id="UP000193240"/>
    </source>
</evidence>
<reference evidence="2 3" key="1">
    <citation type="journal article" date="2017" name="Genome Announc.">
        <title>Genome sequence of the saprophytic ascomycete Epicoccum nigrum ICMP 19927 strain isolated from New Zealand.</title>
        <authorList>
            <person name="Fokin M."/>
            <person name="Fleetwood D."/>
            <person name="Weir B.S."/>
            <person name="Villas-Boas S.G."/>
        </authorList>
    </citation>
    <scope>NUCLEOTIDE SEQUENCE [LARGE SCALE GENOMIC DNA]</scope>
    <source>
        <strain evidence="2 3">ICMP 19927</strain>
    </source>
</reference>
<gene>
    <name evidence="2" type="ORF">B5807_00750</name>
</gene>
<dbReference type="AlphaFoldDB" id="A0A1Y2MFQ7"/>
<dbReference type="EMBL" id="KZ107838">
    <property type="protein sequence ID" value="OSS54761.1"/>
    <property type="molecule type" value="Genomic_DNA"/>
</dbReference>
<dbReference type="Proteomes" id="UP000193240">
    <property type="component" value="Unassembled WGS sequence"/>
</dbReference>
<proteinExistence type="predicted"/>
<protein>
    <submittedName>
        <fullName evidence="2">Uncharacterized protein</fullName>
    </submittedName>
</protein>
<dbReference type="InParanoid" id="A0A1Y2MFQ7"/>
<organism evidence="2 3">
    <name type="scientific">Epicoccum nigrum</name>
    <name type="common">Soil fungus</name>
    <name type="synonym">Epicoccum purpurascens</name>
    <dbReference type="NCBI Taxonomy" id="105696"/>
    <lineage>
        <taxon>Eukaryota</taxon>
        <taxon>Fungi</taxon>
        <taxon>Dikarya</taxon>
        <taxon>Ascomycota</taxon>
        <taxon>Pezizomycotina</taxon>
        <taxon>Dothideomycetes</taxon>
        <taxon>Pleosporomycetidae</taxon>
        <taxon>Pleosporales</taxon>
        <taxon>Pleosporineae</taxon>
        <taxon>Didymellaceae</taxon>
        <taxon>Epicoccum</taxon>
    </lineage>
</organism>
<accession>A0A1Y2MFQ7</accession>